<evidence type="ECO:0000256" key="1">
    <source>
        <dbReference type="SAM" id="MobiDB-lite"/>
    </source>
</evidence>
<dbReference type="STRING" id="585394.RHOM_03125"/>
<gene>
    <name evidence="2" type="ordered locus">RHOM_03125</name>
</gene>
<dbReference type="OrthoDB" id="2068382at2"/>
<name>G2T0R5_ROSHA</name>
<dbReference type="AlphaFoldDB" id="G2T0R5"/>
<organism evidence="2 3">
    <name type="scientific">Roseburia hominis (strain DSM 16839 / JCM 17582 / NCIMB 14029 / A2-183)</name>
    <dbReference type="NCBI Taxonomy" id="585394"/>
    <lineage>
        <taxon>Bacteria</taxon>
        <taxon>Bacillati</taxon>
        <taxon>Bacillota</taxon>
        <taxon>Clostridia</taxon>
        <taxon>Lachnospirales</taxon>
        <taxon>Lachnospiraceae</taxon>
        <taxon>Roseburia</taxon>
    </lineage>
</organism>
<accession>G2T0R5</accession>
<protein>
    <submittedName>
        <fullName evidence="2">Uncharacterized protein</fullName>
    </submittedName>
</protein>
<dbReference type="SUPFAM" id="SSF81995">
    <property type="entry name" value="beta-sandwich domain of Sec23/24"/>
    <property type="match status" value="1"/>
</dbReference>
<feature type="region of interest" description="Disordered" evidence="1">
    <location>
        <begin position="23"/>
        <end position="87"/>
    </location>
</feature>
<dbReference type="EMBL" id="CP003040">
    <property type="protein sequence ID" value="AEN95747.1"/>
    <property type="molecule type" value="Genomic_DNA"/>
</dbReference>
<evidence type="ECO:0000313" key="2">
    <source>
        <dbReference type="EMBL" id="AEN95747.1"/>
    </source>
</evidence>
<evidence type="ECO:0000313" key="3">
    <source>
        <dbReference type="Proteomes" id="UP000008178"/>
    </source>
</evidence>
<sequence length="208" mass="23492">MGGLIWIIVIVVVISEIKKFQRKNGQRVKPNVPRQQQYMRPDQTKVGQQNVRPNQMPRQQQNVRPNQMPRQQQGMRPNQMAGQQNVRPNQMAGRQNVRPNQMLGQRTQSAGGAAMAGCRRPQPNQAENDILKRATENVSENDGDELEQQMMAGAHELVNAIDIDSASELMHEVEDLMIMGYQANLPFERDFIAEGVAMLNGYELDMGA</sequence>
<reference evidence="2 3" key="1">
    <citation type="journal article" date="2015" name="Genome Announc.">
        <title>Complete genome sequence of the human gut symbiont Roseburia hominis.</title>
        <authorList>
            <person name="Travis A.J."/>
            <person name="Kelly D."/>
            <person name="Flint H.J."/>
            <person name="Aminov R.I."/>
        </authorList>
    </citation>
    <scope>NUCLEOTIDE SEQUENCE [LARGE SCALE GENOMIC DNA]</scope>
    <source>
        <strain evidence="3">DSM 16839 / JCM 17582 / NCIMB 14029 / A2-183</strain>
    </source>
</reference>
<dbReference type="RefSeq" id="WP_014078792.1">
    <property type="nucleotide sequence ID" value="NC_015977.1"/>
</dbReference>
<keyword evidence="3" id="KW-1185">Reference proteome</keyword>
<dbReference type="BioCyc" id="RHOM585394:G1H02-650-MONOMER"/>
<feature type="region of interest" description="Disordered" evidence="1">
    <location>
        <begin position="105"/>
        <end position="124"/>
    </location>
</feature>
<dbReference type="Proteomes" id="UP000008178">
    <property type="component" value="Chromosome"/>
</dbReference>
<dbReference type="KEGG" id="rho:RHOM_03125"/>
<dbReference type="HOGENOM" id="CLU_1320109_0_0_9"/>
<dbReference type="GeneID" id="93725047"/>
<proteinExistence type="predicted"/>
<feature type="compositionally biased region" description="Polar residues" evidence="1">
    <location>
        <begin position="45"/>
        <end position="87"/>
    </location>
</feature>